<dbReference type="Proteomes" id="UP000616151">
    <property type="component" value="Unassembled WGS sequence"/>
</dbReference>
<keyword evidence="1" id="KW-0503">Monooxygenase</keyword>
<protein>
    <submittedName>
        <fullName evidence="1">Antibiotic biosynthesis monooxygenase</fullName>
    </submittedName>
</protein>
<evidence type="ECO:0000313" key="2">
    <source>
        <dbReference type="Proteomes" id="UP000616151"/>
    </source>
</evidence>
<gene>
    <name evidence="1" type="ORF">JHL16_13000</name>
</gene>
<keyword evidence="2" id="KW-1185">Reference proteome</keyword>
<reference evidence="1" key="1">
    <citation type="submission" date="2021-01" db="EMBL/GenBank/DDBJ databases">
        <authorList>
            <person name="Sun Q."/>
        </authorList>
    </citation>
    <scope>NUCLEOTIDE SEQUENCE</scope>
    <source>
        <strain evidence="1">YIM B02566</strain>
    </source>
</reference>
<comment type="caution">
    <text evidence="1">The sequence shown here is derived from an EMBL/GenBank/DDBJ whole genome shotgun (WGS) entry which is preliminary data.</text>
</comment>
<sequence length="117" mass="13602">MILEHALLQVKPGLEGEFEQAMRDALPLIRATPGFIRIAVKPCIETRGKYLLLVEWETLEAHTQGFRGSDRYLEWKRRLHHFYEPFPLVEHYGEAIARALPVPIESFRFDRNGKKGS</sequence>
<organism evidence="1 2">
    <name type="scientific">Taklimakanibacter albus</name>
    <dbReference type="NCBI Taxonomy" id="2800327"/>
    <lineage>
        <taxon>Bacteria</taxon>
        <taxon>Pseudomonadati</taxon>
        <taxon>Pseudomonadota</taxon>
        <taxon>Alphaproteobacteria</taxon>
        <taxon>Hyphomicrobiales</taxon>
        <taxon>Aestuariivirgaceae</taxon>
        <taxon>Taklimakanibacter</taxon>
    </lineage>
</organism>
<accession>A0ACC5R3N9</accession>
<proteinExistence type="predicted"/>
<name>A0ACC5R3N9_9HYPH</name>
<keyword evidence="1" id="KW-0560">Oxidoreductase</keyword>
<dbReference type="EMBL" id="JAENHL010000007">
    <property type="protein sequence ID" value="MBK1867266.1"/>
    <property type="molecule type" value="Genomic_DNA"/>
</dbReference>
<evidence type="ECO:0000313" key="1">
    <source>
        <dbReference type="EMBL" id="MBK1867266.1"/>
    </source>
</evidence>